<dbReference type="EMBL" id="CM055092">
    <property type="protein sequence ID" value="KAJ7571391.1"/>
    <property type="molecule type" value="Genomic_DNA"/>
</dbReference>
<protein>
    <submittedName>
        <fullName evidence="1">Uncharacterized protein</fullName>
    </submittedName>
</protein>
<dbReference type="Proteomes" id="UP001162992">
    <property type="component" value="Chromosome 1"/>
</dbReference>
<reference evidence="2" key="1">
    <citation type="journal article" date="2024" name="Proc. Natl. Acad. Sci. U.S.A.">
        <title>Extraordinary preservation of gene collinearity over three hundred million years revealed in homosporous lycophytes.</title>
        <authorList>
            <person name="Li C."/>
            <person name="Wickell D."/>
            <person name="Kuo L.Y."/>
            <person name="Chen X."/>
            <person name="Nie B."/>
            <person name="Liao X."/>
            <person name="Peng D."/>
            <person name="Ji J."/>
            <person name="Jenkins J."/>
            <person name="Williams M."/>
            <person name="Shu S."/>
            <person name="Plott C."/>
            <person name="Barry K."/>
            <person name="Rajasekar S."/>
            <person name="Grimwood J."/>
            <person name="Han X."/>
            <person name="Sun S."/>
            <person name="Hou Z."/>
            <person name="He W."/>
            <person name="Dai G."/>
            <person name="Sun C."/>
            <person name="Schmutz J."/>
            <person name="Leebens-Mack J.H."/>
            <person name="Li F.W."/>
            <person name="Wang L."/>
        </authorList>
    </citation>
    <scope>NUCLEOTIDE SEQUENCE [LARGE SCALE GENOMIC DNA]</scope>
    <source>
        <strain evidence="2">cv. PW_Plant_1</strain>
    </source>
</reference>
<proteinExistence type="predicted"/>
<comment type="caution">
    <text evidence="1">The sequence shown here is derived from an EMBL/GenBank/DDBJ whole genome shotgun (WGS) entry which is preliminary data.</text>
</comment>
<sequence>MDVLYPFLYAFRSFVMLLVGTFVAVLIYDYTHKRRERNRPRLPPGPHPWPIVGNLLQVGALPHCGMMNLTKIYGPVVYLQLGNVPAVVTDDPSFVKEILKKQDHVFASRPKNIASEYFTYRNKDIAFAPYGSHWRKMRKICTMELLTPKRLDYFQQGRIEEAQCLVRSIMEDHKLNKPINLRDKLGALSSNNLTRMLLGKRFFGPGNAGPEDAAEYKKMIYEAFSLVNSFNMADYLPFLRPLDLQGHERRMQKIMKRSDEIYEAILAEHRKRGRKGLNETNTFIDVLLSLPGENGQECLCDETIKAIIGDMVAAGTDTSSITSEWTLAELMQHPEIMHKVRNEIDGVVGYERVVEESDLDQFQYLRAVLKEVFRLHPVGAFLIPHVAIDDAEIAGRYHIPKNTRILINTYSLGRNPASWNRPLEFRPDRFLEKHVDLFDPEYRIVPFGAGRRGCPGASLGTSMVLLGLSRLIHSFEWSPPHGKSVKDIPMLQAFNSMILDEPLHLIATPRLKASLY</sequence>
<gene>
    <name evidence="1" type="ORF">O6H91_01G161900</name>
</gene>
<organism evidence="1 2">
    <name type="scientific">Diphasiastrum complanatum</name>
    <name type="common">Issler's clubmoss</name>
    <name type="synonym">Lycopodium complanatum</name>
    <dbReference type="NCBI Taxonomy" id="34168"/>
    <lineage>
        <taxon>Eukaryota</taxon>
        <taxon>Viridiplantae</taxon>
        <taxon>Streptophyta</taxon>
        <taxon>Embryophyta</taxon>
        <taxon>Tracheophyta</taxon>
        <taxon>Lycopodiopsida</taxon>
        <taxon>Lycopodiales</taxon>
        <taxon>Lycopodiaceae</taxon>
        <taxon>Lycopodioideae</taxon>
        <taxon>Diphasiastrum</taxon>
    </lineage>
</organism>
<name>A0ACC2EXY4_DIPCM</name>
<accession>A0ACC2EXY4</accession>
<evidence type="ECO:0000313" key="1">
    <source>
        <dbReference type="EMBL" id="KAJ7571391.1"/>
    </source>
</evidence>
<keyword evidence="2" id="KW-1185">Reference proteome</keyword>
<evidence type="ECO:0000313" key="2">
    <source>
        <dbReference type="Proteomes" id="UP001162992"/>
    </source>
</evidence>